<accession>A0ABP8NLM2</accession>
<name>A0ABP8NLM2_9BACT</name>
<sequence>MQVIPNANIHQLSLDGLTIRVDALLKNPTGASFKIKYPFIEITHKDVLAGSSQVVNKDIKIPAYGQVLIKDMMVKIPVLSFFSVMYDVVKSLLNNKSIVFNVGVITTIDLGWSQIPFEHKQDLTLKHEKNGSKKSEDD</sequence>
<dbReference type="Gene3D" id="2.60.40.1820">
    <property type="match status" value="1"/>
</dbReference>
<reference evidence="2" key="1">
    <citation type="journal article" date="2019" name="Int. J. Syst. Evol. Microbiol.">
        <title>The Global Catalogue of Microorganisms (GCM) 10K type strain sequencing project: providing services to taxonomists for standard genome sequencing and annotation.</title>
        <authorList>
            <consortium name="The Broad Institute Genomics Platform"/>
            <consortium name="The Broad Institute Genome Sequencing Center for Infectious Disease"/>
            <person name="Wu L."/>
            <person name="Ma J."/>
        </authorList>
    </citation>
    <scope>NUCLEOTIDE SEQUENCE [LARGE SCALE GENOMIC DNA]</scope>
    <source>
        <strain evidence="2">JCM 32105</strain>
    </source>
</reference>
<evidence type="ECO:0000313" key="1">
    <source>
        <dbReference type="EMBL" id="GAA4468402.1"/>
    </source>
</evidence>
<comment type="caution">
    <text evidence="1">The sequence shown here is derived from an EMBL/GenBank/DDBJ whole genome shotgun (WGS) entry which is preliminary data.</text>
</comment>
<evidence type="ECO:0000313" key="2">
    <source>
        <dbReference type="Proteomes" id="UP001500067"/>
    </source>
</evidence>
<dbReference type="EMBL" id="BAABFA010000019">
    <property type="protein sequence ID" value="GAA4468402.1"/>
    <property type="molecule type" value="Genomic_DNA"/>
</dbReference>
<protein>
    <recommendedName>
        <fullName evidence="3">Late embryogenesis abundant protein</fullName>
    </recommendedName>
</protein>
<organism evidence="1 2">
    <name type="scientific">Nemorincola caseinilytica</name>
    <dbReference type="NCBI Taxonomy" id="2054315"/>
    <lineage>
        <taxon>Bacteria</taxon>
        <taxon>Pseudomonadati</taxon>
        <taxon>Bacteroidota</taxon>
        <taxon>Chitinophagia</taxon>
        <taxon>Chitinophagales</taxon>
        <taxon>Chitinophagaceae</taxon>
        <taxon>Nemorincola</taxon>
    </lineage>
</organism>
<dbReference type="Proteomes" id="UP001500067">
    <property type="component" value="Unassembled WGS sequence"/>
</dbReference>
<gene>
    <name evidence="1" type="ORF">GCM10023093_25930</name>
</gene>
<keyword evidence="2" id="KW-1185">Reference proteome</keyword>
<dbReference type="SUPFAM" id="SSF117070">
    <property type="entry name" value="LEA14-like"/>
    <property type="match status" value="1"/>
</dbReference>
<evidence type="ECO:0008006" key="3">
    <source>
        <dbReference type="Google" id="ProtNLM"/>
    </source>
</evidence>
<proteinExistence type="predicted"/>